<proteinExistence type="predicted"/>
<evidence type="ECO:0000313" key="2">
    <source>
        <dbReference type="EMBL" id="AOW98394.1"/>
    </source>
</evidence>
<sequence>MLKQIADAFEHHDYQTAARLIKKLLKQEPNNPWTQLYLGRLQEVKGKLEAAERIYRQLLKGTPVPKIMAQARQGLARLEATAKEKRREALAQATADPDSNQLGVLVLKPISQQDKPTAAQHLARILGIDPYTARLQLPTRGWRLYRTGPVGELKYYGSLLREASIKCLWASVADIKTINIYQVKYFSDSSDQETTVVCHNSQGQLGSFSFNWSEVTQRVEGRLPLFEKVVDLDARRNLTRKTQTLDYALVCDLHLPKRHSILRLCDRNYQFQQGIALSPKSVSRQNKQSQDSRLHQSTTRVNWNNLADYLNVRLLEKPVWSDFTTFAQTALDYQDLLEKLESHIDLFRLVETPWDPAFQLYSGLVFLDRKIGECEG</sequence>
<dbReference type="Pfam" id="PF14559">
    <property type="entry name" value="TPR_19"/>
    <property type="match status" value="1"/>
</dbReference>
<evidence type="ECO:0000256" key="1">
    <source>
        <dbReference type="SAM" id="Coils"/>
    </source>
</evidence>
<reference evidence="3" key="1">
    <citation type="submission" date="2016-10" db="EMBL/GenBank/DDBJ databases">
        <title>Comparative genomics uncovers the prolific and rare metabolic potential of the cyanobacterial genus Moorea.</title>
        <authorList>
            <person name="Leao T."/>
            <person name="Castelao G."/>
            <person name="Korobeynikov A."/>
            <person name="Monroe E.A."/>
            <person name="Podell S."/>
            <person name="Glukhov E."/>
            <person name="Allen E."/>
            <person name="Gerwick W.H."/>
            <person name="Gerwick L."/>
        </authorList>
    </citation>
    <scope>NUCLEOTIDE SEQUENCE [LARGE SCALE GENOMIC DNA]</scope>
    <source>
        <strain evidence="3">PAL-8-15-08-1</strain>
    </source>
</reference>
<organism evidence="2 3">
    <name type="scientific">Moorena producens PAL-8-15-08-1</name>
    <dbReference type="NCBI Taxonomy" id="1458985"/>
    <lineage>
        <taxon>Bacteria</taxon>
        <taxon>Bacillati</taxon>
        <taxon>Cyanobacteriota</taxon>
        <taxon>Cyanophyceae</taxon>
        <taxon>Coleofasciculales</taxon>
        <taxon>Coleofasciculaceae</taxon>
        <taxon>Moorena</taxon>
    </lineage>
</organism>
<dbReference type="InterPro" id="IPR011990">
    <property type="entry name" value="TPR-like_helical_dom_sf"/>
</dbReference>
<dbReference type="EMBL" id="CP017599">
    <property type="protein sequence ID" value="AOW98394.1"/>
    <property type="molecule type" value="Genomic_DNA"/>
</dbReference>
<feature type="coiled-coil region" evidence="1">
    <location>
        <begin position="41"/>
        <end position="88"/>
    </location>
</feature>
<dbReference type="STRING" id="1458985.BJP34_02080"/>
<dbReference type="OrthoDB" id="478276at2"/>
<dbReference type="Gene3D" id="1.25.40.10">
    <property type="entry name" value="Tetratricopeptide repeat domain"/>
    <property type="match status" value="1"/>
</dbReference>
<dbReference type="RefSeq" id="WP_070390903.1">
    <property type="nucleotide sequence ID" value="NZ_CP017599.1"/>
</dbReference>
<accession>A0A1D8TLA4</accession>
<protein>
    <submittedName>
        <fullName evidence="2">Cyclic nucleotide-binding protein</fullName>
    </submittedName>
</protein>
<evidence type="ECO:0000313" key="3">
    <source>
        <dbReference type="Proteomes" id="UP000177870"/>
    </source>
</evidence>
<gene>
    <name evidence="2" type="ORF">BJP34_02080</name>
</gene>
<dbReference type="Proteomes" id="UP000177870">
    <property type="component" value="Chromosome"/>
</dbReference>
<dbReference type="KEGG" id="mpro:BJP34_02080"/>
<name>A0A1D8TLA4_9CYAN</name>
<dbReference type="AlphaFoldDB" id="A0A1D8TLA4"/>
<dbReference type="SUPFAM" id="SSF48452">
    <property type="entry name" value="TPR-like"/>
    <property type="match status" value="1"/>
</dbReference>
<keyword evidence="1" id="KW-0175">Coiled coil</keyword>